<dbReference type="Proteomes" id="UP001164020">
    <property type="component" value="Plasmid unnamed2"/>
</dbReference>
<dbReference type="PANTHER" id="PTHR36302">
    <property type="entry name" value="BLR7088 PROTEIN"/>
    <property type="match status" value="1"/>
</dbReference>
<dbReference type="InterPro" id="IPR036182">
    <property type="entry name" value="PCuAC_sf"/>
</dbReference>
<name>A0ABY7C818_9HYPH</name>
<evidence type="ECO:0000313" key="1">
    <source>
        <dbReference type="EMBL" id="WAP71460.1"/>
    </source>
</evidence>
<dbReference type="SUPFAM" id="SSF110087">
    <property type="entry name" value="DR1885-like metal-binding protein"/>
    <property type="match status" value="1"/>
</dbReference>
<dbReference type="InterPro" id="IPR007410">
    <property type="entry name" value="LpqE-like"/>
</dbReference>
<accession>A0ABY7C818</accession>
<gene>
    <name evidence="1" type="ORF">OH818_28725</name>
</gene>
<sequence length="149" mass="15707">MTRASTALSFTFFAAAPTVKVDHAVAHDYRLGDLQIGHTWTKPAVAGSDADLYAPIFNMGDTEAKLVAVSSPISDSAQLHGSADDGDLPIAAVDLPPGKPVATAPWREHVVLTNLKRTLVHGDSVKVTFDFGRAGTQVLDVEVEDPSGD</sequence>
<proteinExistence type="predicted"/>
<dbReference type="EMBL" id="CP114030">
    <property type="protein sequence ID" value="WAP71460.1"/>
    <property type="molecule type" value="Genomic_DNA"/>
</dbReference>
<reference evidence="1" key="1">
    <citation type="submission" date="2022-12" db="EMBL/GenBank/DDBJ databases">
        <title>Jiella pelagia sp. nov., isolated from phosphonate enriched culture of Northwest Pacific surface seawater.</title>
        <authorList>
            <person name="Shin D.Y."/>
            <person name="Hwang C.Y."/>
        </authorList>
    </citation>
    <scope>NUCLEOTIDE SEQUENCE</scope>
    <source>
        <strain evidence="1">HL-NP1</strain>
        <plasmid evidence="1">unnamed2</plasmid>
    </source>
</reference>
<dbReference type="Gene3D" id="2.60.40.1890">
    <property type="entry name" value="PCu(A)C copper chaperone"/>
    <property type="match status" value="1"/>
</dbReference>
<protein>
    <submittedName>
        <fullName evidence="1">Copper chaperone PCu(A)C</fullName>
    </submittedName>
</protein>
<organism evidence="1 2">
    <name type="scientific">Jiella pelagia</name>
    <dbReference type="NCBI Taxonomy" id="2986949"/>
    <lineage>
        <taxon>Bacteria</taxon>
        <taxon>Pseudomonadati</taxon>
        <taxon>Pseudomonadota</taxon>
        <taxon>Alphaproteobacteria</taxon>
        <taxon>Hyphomicrobiales</taxon>
        <taxon>Aurantimonadaceae</taxon>
        <taxon>Jiella</taxon>
    </lineage>
</organism>
<keyword evidence="2" id="KW-1185">Reference proteome</keyword>
<dbReference type="RefSeq" id="WP_176222941.1">
    <property type="nucleotide sequence ID" value="NZ_CP114030.1"/>
</dbReference>
<evidence type="ECO:0000313" key="2">
    <source>
        <dbReference type="Proteomes" id="UP001164020"/>
    </source>
</evidence>
<dbReference type="InterPro" id="IPR058248">
    <property type="entry name" value="Lxx211020-like"/>
</dbReference>
<dbReference type="Pfam" id="PF04314">
    <property type="entry name" value="PCuAC"/>
    <property type="match status" value="1"/>
</dbReference>
<keyword evidence="1" id="KW-0614">Plasmid</keyword>
<geneLocation type="plasmid" evidence="1 2">
    <name>unnamed2</name>
</geneLocation>
<dbReference type="PANTHER" id="PTHR36302:SF1">
    <property type="entry name" value="COPPER CHAPERONE PCU(A)C"/>
    <property type="match status" value="1"/>
</dbReference>